<evidence type="ECO:0000313" key="8">
    <source>
        <dbReference type="EMBL" id="WPK22891.1"/>
    </source>
</evidence>
<dbReference type="InterPro" id="IPR039927">
    <property type="entry name" value="Ribosomal_mL43"/>
</dbReference>
<keyword evidence="3" id="KW-0689">Ribosomal protein</keyword>
<evidence type="ECO:0000313" key="9">
    <source>
        <dbReference type="Proteomes" id="UP001338582"/>
    </source>
</evidence>
<keyword evidence="9" id="KW-1185">Reference proteome</keyword>
<dbReference type="SUPFAM" id="SSF52833">
    <property type="entry name" value="Thioredoxin-like"/>
    <property type="match status" value="1"/>
</dbReference>
<dbReference type="Gene3D" id="3.40.30.10">
    <property type="entry name" value="Glutaredoxin"/>
    <property type="match status" value="1"/>
</dbReference>
<comment type="subcellular location">
    <subcellularLocation>
        <location evidence="1">Mitochondrion</location>
    </subcellularLocation>
</comment>
<dbReference type="PANTHER" id="PTHR21396:SF2">
    <property type="entry name" value="LARGE RIBOSOMAL SUBUNIT PROTEIN ML43"/>
    <property type="match status" value="1"/>
</dbReference>
<dbReference type="AlphaFoldDB" id="A0AAX4H2W7"/>
<evidence type="ECO:0000256" key="6">
    <source>
        <dbReference type="ARBA" id="ARBA00035188"/>
    </source>
</evidence>
<gene>
    <name evidence="8" type="ORF">PUMCH_000112</name>
</gene>
<dbReference type="InterPro" id="IPR036249">
    <property type="entry name" value="Thioredoxin-like_sf"/>
</dbReference>
<dbReference type="RefSeq" id="XP_062875278.1">
    <property type="nucleotide sequence ID" value="XM_063019208.1"/>
</dbReference>
<dbReference type="GO" id="GO:0032543">
    <property type="term" value="P:mitochondrial translation"/>
    <property type="evidence" value="ECO:0007669"/>
    <property type="project" value="InterPro"/>
</dbReference>
<dbReference type="SMART" id="SM00916">
    <property type="entry name" value="L51_S25_CI-B8"/>
    <property type="match status" value="1"/>
</dbReference>
<dbReference type="InterPro" id="IPR007741">
    <property type="entry name" value="Ribosomal_mL43/mS25/NADH_DH"/>
</dbReference>
<name>A0AAX4H2W7_9ASCO</name>
<reference evidence="8 9" key="1">
    <citation type="submission" date="2023-10" db="EMBL/GenBank/DDBJ databases">
        <title>Draft Genome Sequence of Candida saopaulonensis from a very Premature Infant with Sepsis.</title>
        <authorList>
            <person name="Ning Y."/>
            <person name="Dai R."/>
            <person name="Xiao M."/>
            <person name="Xu Y."/>
            <person name="Yan Q."/>
            <person name="Zhang L."/>
        </authorList>
    </citation>
    <scope>NUCLEOTIDE SEQUENCE [LARGE SCALE GENOMIC DNA]</scope>
    <source>
        <strain evidence="8 9">19XY460</strain>
    </source>
</reference>
<dbReference type="KEGG" id="asau:88171181"/>
<keyword evidence="5" id="KW-0687">Ribonucleoprotein</keyword>
<sequence>MPVKAIPKVSIPRNGVSSFVRPCYKVSLQYCNWGGSSQGVRDFLTHPNKLVDRFAQNNKDVMFEILSKGGHPTFTFHYANGQKQAVDVRNLKVGDVARKLQEYMHRSGNEPFKFNHKVLSNNESVRGIWSPFHVAKNDRHRI</sequence>
<proteinExistence type="inferred from homology"/>
<accession>A0AAX4H2W7</accession>
<dbReference type="EMBL" id="CP138894">
    <property type="protein sequence ID" value="WPK22891.1"/>
    <property type="molecule type" value="Genomic_DNA"/>
</dbReference>
<evidence type="ECO:0000259" key="7">
    <source>
        <dbReference type="SMART" id="SM00916"/>
    </source>
</evidence>
<evidence type="ECO:0000256" key="5">
    <source>
        <dbReference type="ARBA" id="ARBA00023274"/>
    </source>
</evidence>
<evidence type="ECO:0000256" key="4">
    <source>
        <dbReference type="ARBA" id="ARBA00023128"/>
    </source>
</evidence>
<dbReference type="Proteomes" id="UP001338582">
    <property type="component" value="Chromosome 1"/>
</dbReference>
<dbReference type="GeneID" id="88171181"/>
<dbReference type="GO" id="GO:0005762">
    <property type="term" value="C:mitochondrial large ribosomal subunit"/>
    <property type="evidence" value="ECO:0007669"/>
    <property type="project" value="TreeGrafter"/>
</dbReference>
<comment type="similarity">
    <text evidence="2">Belongs to the mitochondrion-specific ribosomal protein mL43 family.</text>
</comment>
<evidence type="ECO:0000256" key="2">
    <source>
        <dbReference type="ARBA" id="ARBA00006073"/>
    </source>
</evidence>
<protein>
    <recommendedName>
        <fullName evidence="6">Large ribosomal subunit protein mL43</fullName>
    </recommendedName>
</protein>
<dbReference type="PANTHER" id="PTHR21396">
    <property type="entry name" value="39S RIBOSOMAL PROTEIN L43"/>
    <property type="match status" value="1"/>
</dbReference>
<keyword evidence="4" id="KW-0496">Mitochondrion</keyword>
<organism evidence="8 9">
    <name type="scientific">Australozyma saopauloensis</name>
    <dbReference type="NCBI Taxonomy" id="291208"/>
    <lineage>
        <taxon>Eukaryota</taxon>
        <taxon>Fungi</taxon>
        <taxon>Dikarya</taxon>
        <taxon>Ascomycota</taxon>
        <taxon>Saccharomycotina</taxon>
        <taxon>Pichiomycetes</taxon>
        <taxon>Metschnikowiaceae</taxon>
        <taxon>Australozyma</taxon>
    </lineage>
</organism>
<evidence type="ECO:0000256" key="3">
    <source>
        <dbReference type="ARBA" id="ARBA00022980"/>
    </source>
</evidence>
<dbReference type="GO" id="GO:0003735">
    <property type="term" value="F:structural constituent of ribosome"/>
    <property type="evidence" value="ECO:0007669"/>
    <property type="project" value="InterPro"/>
</dbReference>
<feature type="domain" description="Ribosomal protein/NADH dehydrogenase" evidence="7">
    <location>
        <begin position="32"/>
        <end position="107"/>
    </location>
</feature>
<evidence type="ECO:0000256" key="1">
    <source>
        <dbReference type="ARBA" id="ARBA00004173"/>
    </source>
</evidence>